<dbReference type="GO" id="GO:0005975">
    <property type="term" value="P:carbohydrate metabolic process"/>
    <property type="evidence" value="ECO:0007669"/>
    <property type="project" value="InterPro"/>
</dbReference>
<evidence type="ECO:0000313" key="1">
    <source>
        <dbReference type="EMBL" id="TLS52064.1"/>
    </source>
</evidence>
<evidence type="ECO:0000313" key="2">
    <source>
        <dbReference type="Proteomes" id="UP000309676"/>
    </source>
</evidence>
<accession>A0A5R9GFN0</accession>
<gene>
    <name evidence="1" type="ORF">FE782_11910</name>
</gene>
<dbReference type="EMBL" id="VCIW01000006">
    <property type="protein sequence ID" value="TLS52064.1"/>
    <property type="molecule type" value="Genomic_DNA"/>
</dbReference>
<dbReference type="Gene3D" id="2.70.98.10">
    <property type="match status" value="1"/>
</dbReference>
<dbReference type="CDD" id="cd01081">
    <property type="entry name" value="Aldose_epim"/>
    <property type="match status" value="1"/>
</dbReference>
<dbReference type="Proteomes" id="UP000309676">
    <property type="component" value="Unassembled WGS sequence"/>
</dbReference>
<dbReference type="GO" id="GO:0030246">
    <property type="term" value="F:carbohydrate binding"/>
    <property type="evidence" value="ECO:0007669"/>
    <property type="project" value="InterPro"/>
</dbReference>
<reference evidence="1 2" key="1">
    <citation type="submission" date="2019-05" db="EMBL/GenBank/DDBJ databases">
        <authorList>
            <person name="Narsing Rao M.P."/>
            <person name="Li W.J."/>
        </authorList>
    </citation>
    <scope>NUCLEOTIDE SEQUENCE [LARGE SCALE GENOMIC DNA]</scope>
    <source>
        <strain evidence="1 2">SYSU_K30003</strain>
    </source>
</reference>
<dbReference type="SUPFAM" id="SSF74650">
    <property type="entry name" value="Galactose mutarotase-like"/>
    <property type="match status" value="1"/>
</dbReference>
<keyword evidence="2" id="KW-1185">Reference proteome</keyword>
<dbReference type="RefSeq" id="WP_138194308.1">
    <property type="nucleotide sequence ID" value="NZ_VCIW01000006.1"/>
</dbReference>
<dbReference type="InterPro" id="IPR008183">
    <property type="entry name" value="Aldose_1/G6P_1-epimerase"/>
</dbReference>
<dbReference type="InterPro" id="IPR014718">
    <property type="entry name" value="GH-type_carb-bd"/>
</dbReference>
<dbReference type="InterPro" id="IPR011013">
    <property type="entry name" value="Gal_mutarotase_sf_dom"/>
</dbReference>
<dbReference type="OrthoDB" id="9795355at2"/>
<organism evidence="1 2">
    <name type="scientific">Paenibacillus antri</name>
    <dbReference type="NCBI Taxonomy" id="2582848"/>
    <lineage>
        <taxon>Bacteria</taxon>
        <taxon>Bacillati</taxon>
        <taxon>Bacillota</taxon>
        <taxon>Bacilli</taxon>
        <taxon>Bacillales</taxon>
        <taxon>Paenibacillaceae</taxon>
        <taxon>Paenibacillus</taxon>
    </lineage>
</organism>
<comment type="caution">
    <text evidence="1">The sequence shown here is derived from an EMBL/GenBank/DDBJ whole genome shotgun (WGS) entry which is preliminary data.</text>
</comment>
<name>A0A5R9GFN0_9BACL</name>
<dbReference type="AlphaFoldDB" id="A0A5R9GFN0"/>
<sequence>MTAAIEHISYFGEPAVKVTTEKLEGIVVPGWGSNLIGLTWRPTGTALLRSPASAEAYHARTTLHGIPVLFPPSRIEGGAFTFRGREYRFPVDPARGYHIHGVLMRTAWKLSAAETSDDGTAWVETTVVSEETPAVFEALPHRFTVRHGFRFAADSVELRFTLESRDEAAMPWGLGYHTTFVLPLGNPEGDLSKCTLRLRAEKTWELNDRLLPTGALLDNPLRGALAEGLPLDRVEFDDCFQASPDAPVEATLEDRGAGLSIRYEADKTFTQWVLYNGKGKPDRGFFCPEPLTWVPNAPNVDAPAALTGLQALEPGATAEAVTRLTIKAL</sequence>
<proteinExistence type="predicted"/>
<protein>
    <submittedName>
        <fullName evidence="1">Aldose 1-epimerase</fullName>
    </submittedName>
</protein>
<dbReference type="Pfam" id="PF01263">
    <property type="entry name" value="Aldose_epim"/>
    <property type="match status" value="1"/>
</dbReference>
<dbReference type="GO" id="GO:0016853">
    <property type="term" value="F:isomerase activity"/>
    <property type="evidence" value="ECO:0007669"/>
    <property type="project" value="InterPro"/>
</dbReference>